<evidence type="ECO:0000313" key="5">
    <source>
        <dbReference type="Proteomes" id="UP000317155"/>
    </source>
</evidence>
<dbReference type="PANTHER" id="PTHR12818">
    <property type="entry name" value="TRNA (ADENINE(37)-N6)-METHYLTRANSFERASE"/>
    <property type="match status" value="1"/>
</dbReference>
<keyword evidence="5" id="KW-1185">Reference proteome</keyword>
<dbReference type="Gene3D" id="2.40.30.70">
    <property type="entry name" value="YaeB-like"/>
    <property type="match status" value="1"/>
</dbReference>
<comment type="similarity">
    <text evidence="2">Belongs to the tRNA methyltransferase O family.</text>
</comment>
<dbReference type="SUPFAM" id="SSF118196">
    <property type="entry name" value="YaeB-like"/>
    <property type="match status" value="1"/>
</dbReference>
<dbReference type="InterPro" id="IPR041369">
    <property type="entry name" value="TrmO_C"/>
</dbReference>
<dbReference type="EMBL" id="VJVV01000002">
    <property type="protein sequence ID" value="TRO83129.1"/>
    <property type="molecule type" value="Genomic_DNA"/>
</dbReference>
<reference evidence="4 5" key="1">
    <citation type="submission" date="2019-07" db="EMBL/GenBank/DDBJ databases">
        <title>Insights of Desulfuromonas acetexigens electromicrobiology.</title>
        <authorList>
            <person name="Katuri K."/>
            <person name="Sapireddy V."/>
            <person name="Shaw D.R."/>
            <person name="Saikaly P."/>
        </authorList>
    </citation>
    <scope>NUCLEOTIDE SEQUENCE [LARGE SCALE GENOMIC DNA]</scope>
    <source>
        <strain evidence="4 5">2873</strain>
    </source>
</reference>
<dbReference type="GO" id="GO:0089715">
    <property type="term" value="F:tRNA (L-threonylcarbamoyladenosine(37)-C2) methyltransferase activity"/>
    <property type="evidence" value="ECO:0007669"/>
    <property type="project" value="TreeGrafter"/>
</dbReference>
<dbReference type="GO" id="GO:0032259">
    <property type="term" value="P:methylation"/>
    <property type="evidence" value="ECO:0007669"/>
    <property type="project" value="UniProtKB-KW"/>
</dbReference>
<evidence type="ECO:0000256" key="1">
    <source>
        <dbReference type="ARBA" id="ARBA00022691"/>
    </source>
</evidence>
<dbReference type="OrthoDB" id="9804309at2"/>
<sequence>MEFTFRPVGIIRSCFKEKFGIPRQPGLVPEARAHLELLPPFNRAEALRGLDEFSHLWLLFVFHASPDTPNQTTVRPPRLGGNRRLGVFATRGTHRPNPLGLSVVKLLGIVEDQGQWRLELQGADLLDGTPVLDIKPYLPYADALPDAHGGFADVPPAPSLRVDFTPEALVRCRELAGERPGLHALIEQILQYDPRPAYRKGQEVDRIYGLRLFDLDVRWRAGEGWARVVELARVEDGSD</sequence>
<protein>
    <submittedName>
        <fullName evidence="4">tRNA (N6-threonylcarbamoyladenosine(37)-N6)-methyltransferase TrmO</fullName>
    </submittedName>
</protein>
<dbReference type="AlphaFoldDB" id="A0A550JIT9"/>
<organism evidence="4 5">
    <name type="scientific">Trichloromonas acetexigens</name>
    <dbReference type="NCBI Taxonomy" id="38815"/>
    <lineage>
        <taxon>Bacteria</taxon>
        <taxon>Pseudomonadati</taxon>
        <taxon>Thermodesulfobacteriota</taxon>
        <taxon>Desulfuromonadia</taxon>
        <taxon>Desulfuromonadales</taxon>
        <taxon>Trichloromonadaceae</taxon>
        <taxon>Trichloromonas</taxon>
    </lineage>
</organism>
<dbReference type="Gene3D" id="3.30.2310.10">
    <property type="entry name" value="YaeB-like"/>
    <property type="match status" value="1"/>
</dbReference>
<comment type="caution">
    <text evidence="4">The sequence shown here is derived from an EMBL/GenBank/DDBJ whole genome shotgun (WGS) entry which is preliminary data.</text>
</comment>
<dbReference type="InterPro" id="IPR040372">
    <property type="entry name" value="YaeB-like"/>
</dbReference>
<dbReference type="NCBIfam" id="TIGR00104">
    <property type="entry name" value="tRNA_TsaA"/>
    <property type="match status" value="1"/>
</dbReference>
<evidence type="ECO:0000313" key="4">
    <source>
        <dbReference type="EMBL" id="TRO83129.1"/>
    </source>
</evidence>
<dbReference type="Proteomes" id="UP000317155">
    <property type="component" value="Unassembled WGS sequence"/>
</dbReference>
<evidence type="ECO:0000256" key="2">
    <source>
        <dbReference type="ARBA" id="ARBA00033753"/>
    </source>
</evidence>
<dbReference type="Pfam" id="PF01980">
    <property type="entry name" value="TrmO_N"/>
    <property type="match status" value="1"/>
</dbReference>
<keyword evidence="1" id="KW-0949">S-adenosyl-L-methionine</keyword>
<dbReference type="CDD" id="cd09281">
    <property type="entry name" value="UPF0066"/>
    <property type="match status" value="1"/>
</dbReference>
<dbReference type="PANTHER" id="PTHR12818:SF0">
    <property type="entry name" value="TRNA (ADENINE(37)-N6)-METHYLTRANSFERASE"/>
    <property type="match status" value="1"/>
</dbReference>
<proteinExistence type="inferred from homology"/>
<dbReference type="RefSeq" id="WP_092055643.1">
    <property type="nucleotide sequence ID" value="NZ_FOJJ01000012.1"/>
</dbReference>
<gene>
    <name evidence="4" type="primary">tsaA</name>
    <name evidence="4" type="ORF">FL622_03330</name>
</gene>
<keyword evidence="4" id="KW-0489">Methyltransferase</keyword>
<feature type="domain" description="TsaA-like" evidence="3">
    <location>
        <begin position="5"/>
        <end position="146"/>
    </location>
</feature>
<keyword evidence="4" id="KW-0808">Transferase</keyword>
<dbReference type="Pfam" id="PF18389">
    <property type="entry name" value="TrmO_C"/>
    <property type="match status" value="1"/>
</dbReference>
<dbReference type="PROSITE" id="PS51668">
    <property type="entry name" value="TSAA_2"/>
    <property type="match status" value="1"/>
</dbReference>
<dbReference type="InterPro" id="IPR036414">
    <property type="entry name" value="YaeB_N_sf"/>
</dbReference>
<dbReference type="InterPro" id="IPR036413">
    <property type="entry name" value="YaeB-like_sf"/>
</dbReference>
<evidence type="ECO:0000259" key="3">
    <source>
        <dbReference type="PROSITE" id="PS51668"/>
    </source>
</evidence>
<accession>A0A550JIT9</accession>
<dbReference type="InterPro" id="IPR023370">
    <property type="entry name" value="TrmO-like_N"/>
</dbReference>
<name>A0A550JIT9_9BACT</name>